<evidence type="ECO:0000313" key="8">
    <source>
        <dbReference type="EMBL" id="CEL91948.1"/>
    </source>
</evidence>
<keyword evidence="4 7" id="KW-1133">Transmembrane helix</keyword>
<protein>
    <recommendedName>
        <fullName evidence="10">Transmembrane protein</fullName>
    </recommendedName>
</protein>
<evidence type="ECO:0000256" key="1">
    <source>
        <dbReference type="ARBA" id="ARBA00004141"/>
    </source>
</evidence>
<dbReference type="GO" id="GO:0016020">
    <property type="term" value="C:membrane"/>
    <property type="evidence" value="ECO:0007669"/>
    <property type="project" value="UniProtKB-SubCell"/>
</dbReference>
<gene>
    <name evidence="8" type="ORF">Vbra_6702</name>
</gene>
<dbReference type="Proteomes" id="UP000041254">
    <property type="component" value="Unassembled WGS sequence"/>
</dbReference>
<dbReference type="EMBL" id="CDMY01000033">
    <property type="protein sequence ID" value="CEL91948.1"/>
    <property type="molecule type" value="Genomic_DNA"/>
</dbReference>
<feature type="region of interest" description="Disordered" evidence="6">
    <location>
        <begin position="478"/>
        <end position="618"/>
    </location>
</feature>
<feature type="transmembrane region" description="Helical" evidence="7">
    <location>
        <begin position="149"/>
        <end position="172"/>
    </location>
</feature>
<keyword evidence="3 7" id="KW-0812">Transmembrane</keyword>
<keyword evidence="9" id="KW-1185">Reference proteome</keyword>
<evidence type="ECO:0000256" key="6">
    <source>
        <dbReference type="SAM" id="MobiDB-lite"/>
    </source>
</evidence>
<evidence type="ECO:0000256" key="4">
    <source>
        <dbReference type="ARBA" id="ARBA00022989"/>
    </source>
</evidence>
<dbReference type="VEuPathDB" id="CryptoDB:Vbra_6702"/>
<organism evidence="8 9">
    <name type="scientific">Vitrella brassicaformis (strain CCMP3155)</name>
    <dbReference type="NCBI Taxonomy" id="1169540"/>
    <lineage>
        <taxon>Eukaryota</taxon>
        <taxon>Sar</taxon>
        <taxon>Alveolata</taxon>
        <taxon>Colpodellida</taxon>
        <taxon>Vitrellaceae</taxon>
        <taxon>Vitrella</taxon>
    </lineage>
</organism>
<name>A0A0G4E9A8_VITBC</name>
<feature type="region of interest" description="Disordered" evidence="6">
    <location>
        <begin position="399"/>
        <end position="450"/>
    </location>
</feature>
<dbReference type="AlphaFoldDB" id="A0A0G4E9A8"/>
<feature type="transmembrane region" description="Helical" evidence="7">
    <location>
        <begin position="244"/>
        <end position="262"/>
    </location>
</feature>
<reference evidence="8 9" key="1">
    <citation type="submission" date="2014-11" db="EMBL/GenBank/DDBJ databases">
        <authorList>
            <person name="Zhu J."/>
            <person name="Qi W."/>
            <person name="Song R."/>
        </authorList>
    </citation>
    <scope>NUCLEOTIDE SEQUENCE [LARGE SCALE GENOMIC DNA]</scope>
</reference>
<feature type="transmembrane region" description="Helical" evidence="7">
    <location>
        <begin position="72"/>
        <end position="94"/>
    </location>
</feature>
<comment type="similarity">
    <text evidence="2">Belongs to the archaeal/bacterial/fungal opsin family.</text>
</comment>
<dbReference type="InterPro" id="IPR001425">
    <property type="entry name" value="Arc/bac/fun_rhodopsins"/>
</dbReference>
<evidence type="ECO:0000256" key="3">
    <source>
        <dbReference type="ARBA" id="ARBA00022692"/>
    </source>
</evidence>
<feature type="compositionally biased region" description="Low complexity" evidence="6">
    <location>
        <begin position="478"/>
        <end position="492"/>
    </location>
</feature>
<dbReference type="Pfam" id="PF01036">
    <property type="entry name" value="Bac_rhodopsin"/>
    <property type="match status" value="1"/>
</dbReference>
<keyword evidence="5 7" id="KW-0472">Membrane</keyword>
<feature type="transmembrane region" description="Helical" evidence="7">
    <location>
        <begin position="114"/>
        <end position="137"/>
    </location>
</feature>
<dbReference type="InParanoid" id="A0A0G4E9A8"/>
<sequence>MARMTSTTHPTVGGAPPMAPSKCFDKEGMGGEEGALIVRKTVERDARSESVESKASVDDTLPYFCLRDLKLFASYLLAWGVLVCVCNVVAGPTASRSPPSADRGLSSGALAKVFGLSSMILLIMVAMELFPMIFTGVTVRRDPSDKRLLFVREATAVLFFVKVVCAASYGILTSGLMPSQLDHLTGRPVMSLRSMEWACSFPLILRLHGLHAFKTTNERIYAAMMLGFFTPMLLHWGSLVPLTWLSWAMHGAAIAGVIGTIYTTSKVSRGGCVSAPSPQQPDGDGGDLVDTICHFILLWSIPVSLTAHTTIFCFAHSGLLSITLEQVGLAAVDVAIKAVETVALACLRNSGSSLILEEAQKGYGNTTTAATPRPQPIIQDTVTAHTHTHTRHVGTFPASAADATTGAKEGGHLRQRQRGQASAAHGQEQRVGSSMSSYHGQGRVPVRSEQQTRVDLLKLQLQKERLEHQLELLELSRRPSASAATAPALSKSRPPHPPTVLRRKKSNTLGDASAAHPGLPPRPRATRSSTSRLHATLPPRQGDKPDGDSQPPAGGVGGVSVGVANTKSFTLADTSSSGTNTSSGEMARSHVGARSSHRQRLIDRKMGHSTKGGGGADDGTLDVRLALGKAAETACEHFVKRRNACLKSLSNKTHRDLVIEYLVCQKRASFLVRRRRLRPRLTPTIAAALRMMYQQQQPPHHDLTGQLGDASGSLVKGCVG</sequence>
<comment type="subcellular location">
    <subcellularLocation>
        <location evidence="1">Membrane</location>
        <topology evidence="1">Multi-pass membrane protein</topology>
    </subcellularLocation>
</comment>
<proteinExistence type="inferred from homology"/>
<evidence type="ECO:0000313" key="9">
    <source>
        <dbReference type="Proteomes" id="UP000041254"/>
    </source>
</evidence>
<accession>A0A0G4E9A8</accession>
<evidence type="ECO:0000256" key="5">
    <source>
        <dbReference type="ARBA" id="ARBA00023136"/>
    </source>
</evidence>
<feature type="transmembrane region" description="Helical" evidence="7">
    <location>
        <begin position="220"/>
        <end position="238"/>
    </location>
</feature>
<evidence type="ECO:0008006" key="10">
    <source>
        <dbReference type="Google" id="ProtNLM"/>
    </source>
</evidence>
<dbReference type="Gene3D" id="1.20.1070.10">
    <property type="entry name" value="Rhodopsin 7-helix transmembrane proteins"/>
    <property type="match status" value="1"/>
</dbReference>
<feature type="compositionally biased region" description="Low complexity" evidence="6">
    <location>
        <begin position="574"/>
        <end position="584"/>
    </location>
</feature>
<evidence type="ECO:0000256" key="2">
    <source>
        <dbReference type="ARBA" id="ARBA00008130"/>
    </source>
</evidence>
<dbReference type="SUPFAM" id="SSF81321">
    <property type="entry name" value="Family A G protein-coupled receptor-like"/>
    <property type="match status" value="1"/>
</dbReference>
<feature type="compositionally biased region" description="Polar residues" evidence="6">
    <location>
        <begin position="430"/>
        <end position="439"/>
    </location>
</feature>
<evidence type="ECO:0000256" key="7">
    <source>
        <dbReference type="SAM" id="Phobius"/>
    </source>
</evidence>